<evidence type="ECO:0000256" key="3">
    <source>
        <dbReference type="ARBA" id="ARBA00022898"/>
    </source>
</evidence>
<proteinExistence type="inferred from homology"/>
<dbReference type="GO" id="GO:0019346">
    <property type="term" value="P:transsulfuration"/>
    <property type="evidence" value="ECO:0007669"/>
    <property type="project" value="InterPro"/>
</dbReference>
<dbReference type="GO" id="GO:0019343">
    <property type="term" value="P:cysteine biosynthetic process via cystathionine"/>
    <property type="evidence" value="ECO:0007669"/>
    <property type="project" value="TreeGrafter"/>
</dbReference>
<name>A0A6J7DBF3_9ZZZZ</name>
<gene>
    <name evidence="5" type="ORF">UFOPK3376_00642</name>
</gene>
<dbReference type="InterPro" id="IPR015422">
    <property type="entry name" value="PyrdxlP-dep_Trfase_small"/>
</dbReference>
<evidence type="ECO:0000256" key="2">
    <source>
        <dbReference type="ARBA" id="ARBA00009077"/>
    </source>
</evidence>
<keyword evidence="3" id="KW-0663">Pyridoxal phosphate</keyword>
<dbReference type="Pfam" id="PF01053">
    <property type="entry name" value="Cys_Met_Meta_PP"/>
    <property type="match status" value="1"/>
</dbReference>
<dbReference type="SUPFAM" id="SSF53383">
    <property type="entry name" value="PLP-dependent transferases"/>
    <property type="match status" value="1"/>
</dbReference>
<organism evidence="5">
    <name type="scientific">freshwater metagenome</name>
    <dbReference type="NCBI Taxonomy" id="449393"/>
    <lineage>
        <taxon>unclassified sequences</taxon>
        <taxon>metagenomes</taxon>
        <taxon>ecological metagenomes</taxon>
    </lineage>
</organism>
<dbReference type="Gene3D" id="3.90.1150.10">
    <property type="entry name" value="Aspartate Aminotransferase, domain 1"/>
    <property type="match status" value="1"/>
</dbReference>
<feature type="region of interest" description="Disordered" evidence="4">
    <location>
        <begin position="1"/>
        <end position="23"/>
    </location>
</feature>
<dbReference type="InterPro" id="IPR015421">
    <property type="entry name" value="PyrdxlP-dep_Trfase_major"/>
</dbReference>
<dbReference type="PIRSF" id="PIRSF001434">
    <property type="entry name" value="CGS"/>
    <property type="match status" value="1"/>
</dbReference>
<evidence type="ECO:0000256" key="4">
    <source>
        <dbReference type="SAM" id="MobiDB-lite"/>
    </source>
</evidence>
<reference evidence="5" key="1">
    <citation type="submission" date="2020-05" db="EMBL/GenBank/DDBJ databases">
        <authorList>
            <person name="Chiriac C."/>
            <person name="Salcher M."/>
            <person name="Ghai R."/>
            <person name="Kavagutti S V."/>
        </authorList>
    </citation>
    <scope>NUCLEOTIDE SEQUENCE</scope>
</reference>
<comment type="cofactor">
    <cofactor evidence="1">
        <name>pyridoxal 5'-phosphate</name>
        <dbReference type="ChEBI" id="CHEBI:597326"/>
    </cofactor>
</comment>
<dbReference type="PANTHER" id="PTHR11808">
    <property type="entry name" value="TRANS-SULFURATION ENZYME FAMILY MEMBER"/>
    <property type="match status" value="1"/>
</dbReference>
<dbReference type="EMBL" id="CAFBLP010000011">
    <property type="protein sequence ID" value="CAB4867836.1"/>
    <property type="molecule type" value="Genomic_DNA"/>
</dbReference>
<accession>A0A6J7DBF3</accession>
<dbReference type="Gene3D" id="3.40.640.10">
    <property type="entry name" value="Type I PLP-dependent aspartate aminotransferase-like (Major domain)"/>
    <property type="match status" value="1"/>
</dbReference>
<protein>
    <submittedName>
        <fullName evidence="5">Unannotated protein</fullName>
    </submittedName>
</protein>
<dbReference type="GO" id="GO:0030170">
    <property type="term" value="F:pyridoxal phosphate binding"/>
    <property type="evidence" value="ECO:0007669"/>
    <property type="project" value="InterPro"/>
</dbReference>
<dbReference type="GO" id="GO:0003962">
    <property type="term" value="F:cystathionine gamma-synthase activity"/>
    <property type="evidence" value="ECO:0007669"/>
    <property type="project" value="TreeGrafter"/>
</dbReference>
<comment type="similarity">
    <text evidence="2">Belongs to the trans-sulfuration enzymes family.</text>
</comment>
<dbReference type="PANTHER" id="PTHR11808:SF15">
    <property type="entry name" value="CYSTATHIONINE GAMMA-LYASE"/>
    <property type="match status" value="1"/>
</dbReference>
<dbReference type="GO" id="GO:0005737">
    <property type="term" value="C:cytoplasm"/>
    <property type="evidence" value="ECO:0007669"/>
    <property type="project" value="TreeGrafter"/>
</dbReference>
<dbReference type="AlphaFoldDB" id="A0A6J7DBF3"/>
<sequence>MSASAPVCDHGAVSTDDSPTRTLSPNTIAVTAGRPVGPGVPLNQPIVLASNYRDTGDYTRTQGTETWVALEDAIGALEGGRALAFSSGMAAAAAAIYALAPKVVVFPSVSYMGVRALLAEYQERGHLELRPVDVTDTAAVAAAAEGADMVWVETPTNPTLDVADLETIGHISRAVGATMVVDSTFATPLLQRPLEHGATIVMHSGTKFIGGHSDLLIGLCVTSDDDVYERLVKARTFQGATPGALEAFLALRGLRTMPLRLEASQRNAATLVDRLRAHRAVAVVNYPGLGAMVSFVMKGGPTAADAVCERVQIIVAATSLGGVETTIERRQKYAGDAHVEPGLLRMSVGIEDINDLWADLSAALR</sequence>
<dbReference type="InterPro" id="IPR000277">
    <property type="entry name" value="Cys/Met-Metab_PyrdxlP-dep_enz"/>
</dbReference>
<evidence type="ECO:0000256" key="1">
    <source>
        <dbReference type="ARBA" id="ARBA00001933"/>
    </source>
</evidence>
<dbReference type="InterPro" id="IPR015424">
    <property type="entry name" value="PyrdxlP-dep_Trfase"/>
</dbReference>
<dbReference type="GO" id="GO:0004123">
    <property type="term" value="F:cystathionine gamma-lyase activity"/>
    <property type="evidence" value="ECO:0007669"/>
    <property type="project" value="TreeGrafter"/>
</dbReference>
<evidence type="ECO:0000313" key="5">
    <source>
        <dbReference type="EMBL" id="CAB4867836.1"/>
    </source>
</evidence>